<organism evidence="1 2">
    <name type="scientific">Candidatus Shapirobacteria bacterium CG07_land_8_20_14_0_80_39_18</name>
    <dbReference type="NCBI Taxonomy" id="1974882"/>
    <lineage>
        <taxon>Bacteria</taxon>
        <taxon>Candidatus Shapironibacteriota</taxon>
    </lineage>
</organism>
<accession>A0A2M6YRI3</accession>
<proteinExistence type="predicted"/>
<evidence type="ECO:0000313" key="2">
    <source>
        <dbReference type="Proteomes" id="UP000229502"/>
    </source>
</evidence>
<reference evidence="2" key="1">
    <citation type="submission" date="2017-09" db="EMBL/GenBank/DDBJ databases">
        <title>Depth-based differentiation of microbial function through sediment-hosted aquifers and enrichment of novel symbionts in the deep terrestrial subsurface.</title>
        <authorList>
            <person name="Probst A.J."/>
            <person name="Ladd B."/>
            <person name="Jarett J.K."/>
            <person name="Geller-Mcgrath D.E."/>
            <person name="Sieber C.M.K."/>
            <person name="Emerson J.B."/>
            <person name="Anantharaman K."/>
            <person name="Thomas B.C."/>
            <person name="Malmstrom R."/>
            <person name="Stieglmeier M."/>
            <person name="Klingl A."/>
            <person name="Woyke T."/>
            <person name="Ryan C.M."/>
            <person name="Banfield J.F."/>
        </authorList>
    </citation>
    <scope>NUCLEOTIDE SEQUENCE [LARGE SCALE GENOMIC DNA]</scope>
</reference>
<dbReference type="Proteomes" id="UP000229502">
    <property type="component" value="Unassembled WGS sequence"/>
</dbReference>
<sequence length="219" mass="25685">MRYPIDLKKKAIGLRKRGFSLSEVSLRLKIAKSTASLWLSKVELNERAKGRLKKRAILGQYNTILVKRKKRKKLFDSLVVETMQELSKIPSSKELCRLLASMLFWCEGNKTTLTLVRFTNSEPNMIKCFLGLLRKGFNIDEKRLRALIHIHTYHDENRQIEFWSNITGIPRCQFHRSYRKPNTGKRVSENYQGCVAISYYDASVAKKLWAYYESLQKKF</sequence>
<dbReference type="AlphaFoldDB" id="A0A2M6YRI3"/>
<gene>
    <name evidence="1" type="ORF">COT03_01235</name>
</gene>
<comment type="caution">
    <text evidence="1">The sequence shown here is derived from an EMBL/GenBank/DDBJ whole genome shotgun (WGS) entry which is preliminary data.</text>
</comment>
<name>A0A2M6YRI3_9BACT</name>
<protein>
    <submittedName>
        <fullName evidence="1">Uncharacterized protein</fullName>
    </submittedName>
</protein>
<evidence type="ECO:0000313" key="1">
    <source>
        <dbReference type="EMBL" id="PIU35455.1"/>
    </source>
</evidence>
<dbReference type="EMBL" id="PEWZ01000063">
    <property type="protein sequence ID" value="PIU35455.1"/>
    <property type="molecule type" value="Genomic_DNA"/>
</dbReference>